<feature type="domain" description="Phosphoribosyltransferase" evidence="16">
    <location>
        <begin position="6"/>
        <end position="207"/>
    </location>
</feature>
<accession>A0A5R9IKH6</accession>
<sequence>MQISQLSHPLVRHKLGLLRNKNISTQKFRQLVTELSIMLTYEASRHLPTEYQSISTWCGDTEIEAICGKKPTVVPVLRAGMGMLDGVLTLVPNARISVIGMYRNHKTFEPVIYFEKLVKALEQRMVYVIDPMLATGGTLIATIDTLKQHGAKQIAVLVLVASPEGLERLAKHHPDIQLFTASIDEHLDQNGYIVPGLGDAGDRLFGTQ</sequence>
<comment type="similarity">
    <text evidence="2 15">Belongs to the UPRTase family.</text>
</comment>
<evidence type="ECO:0000259" key="16">
    <source>
        <dbReference type="Pfam" id="PF14681"/>
    </source>
</evidence>
<dbReference type="InterPro" id="IPR034332">
    <property type="entry name" value="Upp_B"/>
</dbReference>
<comment type="activity regulation">
    <text evidence="15">Allosterically activated by GTP.</text>
</comment>
<evidence type="ECO:0000256" key="14">
    <source>
        <dbReference type="ARBA" id="ARBA00079807"/>
    </source>
</evidence>
<dbReference type="InterPro" id="IPR005765">
    <property type="entry name" value="UPRT"/>
</dbReference>
<keyword evidence="6 15" id="KW-0808">Transferase</keyword>
<reference evidence="17 18" key="1">
    <citation type="submission" date="2019-05" db="EMBL/GenBank/DDBJ databases">
        <title>Genome sequences of Thalassotalea litorea 1K03283.</title>
        <authorList>
            <person name="Zhang D."/>
        </authorList>
    </citation>
    <scope>NUCLEOTIDE SEQUENCE [LARGE SCALE GENOMIC DNA]</scope>
    <source>
        <strain evidence="17 18">MCCC 1K03283</strain>
    </source>
</reference>
<dbReference type="InterPro" id="IPR000836">
    <property type="entry name" value="PRTase_dom"/>
</dbReference>
<dbReference type="HAMAP" id="MF_01218_B">
    <property type="entry name" value="Upp_B"/>
    <property type="match status" value="1"/>
</dbReference>
<evidence type="ECO:0000256" key="5">
    <source>
        <dbReference type="ARBA" id="ARBA00022676"/>
    </source>
</evidence>
<keyword evidence="4 15" id="KW-0021">Allosteric enzyme</keyword>
<evidence type="ECO:0000313" key="17">
    <source>
        <dbReference type="EMBL" id="TLU61852.1"/>
    </source>
</evidence>
<dbReference type="InterPro" id="IPR029057">
    <property type="entry name" value="PRTase-like"/>
</dbReference>
<dbReference type="OrthoDB" id="9781675at2"/>
<feature type="binding site" evidence="15">
    <location>
        <position position="199"/>
    </location>
    <ligand>
        <name>5-phospho-alpha-D-ribose 1-diphosphate</name>
        <dbReference type="ChEBI" id="CHEBI:58017"/>
    </ligand>
</feature>
<keyword evidence="9 15" id="KW-0342">GTP-binding</keyword>
<feature type="binding site" evidence="15">
    <location>
        <position position="103"/>
    </location>
    <ligand>
        <name>5-phospho-alpha-D-ribose 1-diphosphate</name>
        <dbReference type="ChEBI" id="CHEBI:58017"/>
    </ligand>
</feature>
<proteinExistence type="inferred from homology"/>
<evidence type="ECO:0000256" key="15">
    <source>
        <dbReference type="HAMAP-Rule" id="MF_01218"/>
    </source>
</evidence>
<evidence type="ECO:0000313" key="18">
    <source>
        <dbReference type="Proteomes" id="UP000307790"/>
    </source>
</evidence>
<dbReference type="GO" id="GO:0000287">
    <property type="term" value="F:magnesium ion binding"/>
    <property type="evidence" value="ECO:0007669"/>
    <property type="project" value="UniProtKB-UniRule"/>
</dbReference>
<dbReference type="InterPro" id="IPR050054">
    <property type="entry name" value="UPRTase/APRTase"/>
</dbReference>
<keyword evidence="18" id="KW-1185">Reference proteome</keyword>
<dbReference type="GO" id="GO:0044206">
    <property type="term" value="P:UMP salvage"/>
    <property type="evidence" value="ECO:0007669"/>
    <property type="project" value="UniProtKB-UniRule"/>
</dbReference>
<evidence type="ECO:0000256" key="11">
    <source>
        <dbReference type="ARBA" id="ARBA00052919"/>
    </source>
</evidence>
<feature type="binding site" evidence="15">
    <location>
        <begin position="130"/>
        <end position="138"/>
    </location>
    <ligand>
        <name>5-phospho-alpha-D-ribose 1-diphosphate</name>
        <dbReference type="ChEBI" id="CHEBI:58017"/>
    </ligand>
</feature>
<evidence type="ECO:0000256" key="12">
    <source>
        <dbReference type="ARBA" id="ARBA00056901"/>
    </source>
</evidence>
<evidence type="ECO:0000256" key="1">
    <source>
        <dbReference type="ARBA" id="ARBA00005180"/>
    </source>
</evidence>
<comment type="caution">
    <text evidence="17">The sequence shown here is derived from an EMBL/GenBank/DDBJ whole genome shotgun (WGS) entry which is preliminary data.</text>
</comment>
<comment type="function">
    <text evidence="12 15">Catalyzes the conversion of uracil and 5-phospho-alpha-D-ribose 1-diphosphate (PRPP) to UMP and diphosphate.</text>
</comment>
<dbReference type="GO" id="GO:0005737">
    <property type="term" value="C:cytoplasm"/>
    <property type="evidence" value="ECO:0007669"/>
    <property type="project" value="UniProtKB-ARBA"/>
</dbReference>
<evidence type="ECO:0000256" key="2">
    <source>
        <dbReference type="ARBA" id="ARBA00009516"/>
    </source>
</evidence>
<dbReference type="PANTHER" id="PTHR32315:SF4">
    <property type="entry name" value="URACIL PHOSPHORIBOSYLTRANSFERASE, CHLOROPLASTIC"/>
    <property type="match status" value="1"/>
</dbReference>
<gene>
    <name evidence="15" type="primary">upp</name>
    <name evidence="17" type="ORF">FE810_13620</name>
</gene>
<name>A0A5R9IKH6_9GAMM</name>
<dbReference type="RefSeq" id="WP_138320618.1">
    <property type="nucleotide sequence ID" value="NZ_VCBC01000014.1"/>
</dbReference>
<evidence type="ECO:0000256" key="6">
    <source>
        <dbReference type="ARBA" id="ARBA00022679"/>
    </source>
</evidence>
<dbReference type="FunFam" id="3.40.50.2020:FF:000003">
    <property type="entry name" value="Uracil phosphoribosyltransferase"/>
    <property type="match status" value="1"/>
</dbReference>
<comment type="catalytic activity">
    <reaction evidence="11 15">
        <text>UMP + diphosphate = 5-phospho-alpha-D-ribose 1-diphosphate + uracil</text>
        <dbReference type="Rhea" id="RHEA:13017"/>
        <dbReference type="ChEBI" id="CHEBI:17568"/>
        <dbReference type="ChEBI" id="CHEBI:33019"/>
        <dbReference type="ChEBI" id="CHEBI:57865"/>
        <dbReference type="ChEBI" id="CHEBI:58017"/>
        <dbReference type="EC" id="2.4.2.9"/>
    </reaction>
</comment>
<feature type="binding site" evidence="15">
    <location>
        <begin position="198"/>
        <end position="200"/>
    </location>
    <ligand>
        <name>uracil</name>
        <dbReference type="ChEBI" id="CHEBI:17568"/>
    </ligand>
</feature>
<evidence type="ECO:0000256" key="8">
    <source>
        <dbReference type="ARBA" id="ARBA00022842"/>
    </source>
</evidence>
<dbReference type="EMBL" id="VCBC01000014">
    <property type="protein sequence ID" value="TLU61852.1"/>
    <property type="molecule type" value="Genomic_DNA"/>
</dbReference>
<keyword evidence="8 15" id="KW-0460">Magnesium</keyword>
<dbReference type="PANTHER" id="PTHR32315">
    <property type="entry name" value="ADENINE PHOSPHORIBOSYLTRANSFERASE"/>
    <property type="match status" value="1"/>
</dbReference>
<evidence type="ECO:0000256" key="9">
    <source>
        <dbReference type="ARBA" id="ARBA00023134"/>
    </source>
</evidence>
<evidence type="ECO:0000256" key="10">
    <source>
        <dbReference type="ARBA" id="ARBA00031082"/>
    </source>
</evidence>
<keyword evidence="5 15" id="KW-0328">Glycosyltransferase</keyword>
<feature type="binding site" evidence="15">
    <location>
        <position position="78"/>
    </location>
    <ligand>
        <name>5-phospho-alpha-D-ribose 1-diphosphate</name>
        <dbReference type="ChEBI" id="CHEBI:58017"/>
    </ligand>
</feature>
<evidence type="ECO:0000256" key="7">
    <source>
        <dbReference type="ARBA" id="ARBA00022741"/>
    </source>
</evidence>
<comment type="cofactor">
    <cofactor evidence="15">
        <name>Mg(2+)</name>
        <dbReference type="ChEBI" id="CHEBI:18420"/>
    </cofactor>
    <text evidence="15">Binds 1 Mg(2+) ion per subunit. The magnesium is bound as Mg-PRPP.</text>
</comment>
<protein>
    <recommendedName>
        <fullName evidence="13 15">Uracil phosphoribosyltransferase</fullName>
        <ecNumber evidence="3 15">2.4.2.9</ecNumber>
    </recommendedName>
    <alternativeName>
        <fullName evidence="10 15">UMP pyrophosphorylase</fullName>
    </alternativeName>
    <alternativeName>
        <fullName evidence="14 15">UPRTase</fullName>
    </alternativeName>
</protein>
<organism evidence="17 18">
    <name type="scientific">Thalassotalea litorea</name>
    <dbReference type="NCBI Taxonomy" id="2020715"/>
    <lineage>
        <taxon>Bacteria</taxon>
        <taxon>Pseudomonadati</taxon>
        <taxon>Pseudomonadota</taxon>
        <taxon>Gammaproteobacteria</taxon>
        <taxon>Alteromonadales</taxon>
        <taxon>Colwelliaceae</taxon>
        <taxon>Thalassotalea</taxon>
    </lineage>
</organism>
<dbReference type="GO" id="GO:0005525">
    <property type="term" value="F:GTP binding"/>
    <property type="evidence" value="ECO:0007669"/>
    <property type="project" value="UniProtKB-KW"/>
</dbReference>
<dbReference type="GO" id="GO:0006223">
    <property type="term" value="P:uracil salvage"/>
    <property type="evidence" value="ECO:0007669"/>
    <property type="project" value="InterPro"/>
</dbReference>
<evidence type="ECO:0000256" key="4">
    <source>
        <dbReference type="ARBA" id="ARBA00022533"/>
    </source>
</evidence>
<dbReference type="Gene3D" id="3.40.50.2020">
    <property type="match status" value="1"/>
</dbReference>
<comment type="pathway">
    <text evidence="1 15">Pyrimidine metabolism; UMP biosynthesis via salvage pathway; UMP from uracil: step 1/1.</text>
</comment>
<dbReference type="NCBIfam" id="TIGR01091">
    <property type="entry name" value="upp"/>
    <property type="match status" value="1"/>
</dbReference>
<dbReference type="SUPFAM" id="SSF53271">
    <property type="entry name" value="PRTase-like"/>
    <property type="match status" value="1"/>
</dbReference>
<dbReference type="NCBIfam" id="NF001097">
    <property type="entry name" value="PRK00129.1"/>
    <property type="match status" value="1"/>
</dbReference>
<dbReference type="CDD" id="cd06223">
    <property type="entry name" value="PRTases_typeI"/>
    <property type="match status" value="1"/>
</dbReference>
<dbReference type="UniPathway" id="UPA00574">
    <property type="reaction ID" value="UER00636"/>
</dbReference>
<evidence type="ECO:0000256" key="3">
    <source>
        <dbReference type="ARBA" id="ARBA00011894"/>
    </source>
</evidence>
<evidence type="ECO:0000256" key="13">
    <source>
        <dbReference type="ARBA" id="ARBA00072146"/>
    </source>
</evidence>
<dbReference type="GO" id="GO:0004845">
    <property type="term" value="F:uracil phosphoribosyltransferase activity"/>
    <property type="evidence" value="ECO:0007669"/>
    <property type="project" value="UniProtKB-UniRule"/>
</dbReference>
<dbReference type="Proteomes" id="UP000307790">
    <property type="component" value="Unassembled WGS sequence"/>
</dbReference>
<dbReference type="AlphaFoldDB" id="A0A5R9IKH6"/>
<dbReference type="Pfam" id="PF14681">
    <property type="entry name" value="UPRTase"/>
    <property type="match status" value="1"/>
</dbReference>
<dbReference type="EC" id="2.4.2.9" evidence="3 15"/>
<feature type="binding site" evidence="15">
    <location>
        <position position="193"/>
    </location>
    <ligand>
        <name>uracil</name>
        <dbReference type="ChEBI" id="CHEBI:17568"/>
    </ligand>
</feature>
<keyword evidence="7 15" id="KW-0547">Nucleotide-binding</keyword>